<keyword evidence="1" id="KW-1133">Transmembrane helix</keyword>
<dbReference type="EMBL" id="JBHSWX010000012">
    <property type="protein sequence ID" value="MFC6785340.1"/>
    <property type="molecule type" value="Genomic_DNA"/>
</dbReference>
<organism evidence="2 3">
    <name type="scientific">Halobaculum halobium</name>
    <dbReference type="NCBI Taxonomy" id="3032281"/>
    <lineage>
        <taxon>Archaea</taxon>
        <taxon>Methanobacteriati</taxon>
        <taxon>Methanobacteriota</taxon>
        <taxon>Stenosarchaea group</taxon>
        <taxon>Halobacteria</taxon>
        <taxon>Halobacteriales</taxon>
        <taxon>Haloferacaceae</taxon>
        <taxon>Halobaculum</taxon>
    </lineage>
</organism>
<proteinExistence type="predicted"/>
<dbReference type="GeneID" id="81208368"/>
<accession>A0ABD5T7L3</accession>
<keyword evidence="1" id="KW-0472">Membrane</keyword>
<dbReference type="RefSeq" id="WP_284062201.1">
    <property type="nucleotide sequence ID" value="NZ_CP126158.1"/>
</dbReference>
<sequence>MRRRLLAAAFVATLAIASLPQGVLAHPGHPTATPTGPLAGASPTGLGIGLAGLLLGSGVLLLTREDVLTERTRSVGVAVAVALTVIGAVVAFVHF</sequence>
<protein>
    <submittedName>
        <fullName evidence="2">Uncharacterized protein</fullName>
    </submittedName>
</protein>
<feature type="transmembrane region" description="Helical" evidence="1">
    <location>
        <begin position="75"/>
        <end position="94"/>
    </location>
</feature>
<reference evidence="2 3" key="1">
    <citation type="journal article" date="2019" name="Int. J. Syst. Evol. Microbiol.">
        <title>The Global Catalogue of Microorganisms (GCM) 10K type strain sequencing project: providing services to taxonomists for standard genome sequencing and annotation.</title>
        <authorList>
            <consortium name="The Broad Institute Genomics Platform"/>
            <consortium name="The Broad Institute Genome Sequencing Center for Infectious Disease"/>
            <person name="Wu L."/>
            <person name="Ma J."/>
        </authorList>
    </citation>
    <scope>NUCLEOTIDE SEQUENCE [LARGE SCALE GENOMIC DNA]</scope>
    <source>
        <strain evidence="2 3">SYNS20</strain>
    </source>
</reference>
<comment type="caution">
    <text evidence="2">The sequence shown here is derived from an EMBL/GenBank/DDBJ whole genome shotgun (WGS) entry which is preliminary data.</text>
</comment>
<feature type="transmembrane region" description="Helical" evidence="1">
    <location>
        <begin position="41"/>
        <end position="63"/>
    </location>
</feature>
<evidence type="ECO:0000313" key="2">
    <source>
        <dbReference type="EMBL" id="MFC6785340.1"/>
    </source>
</evidence>
<dbReference type="Proteomes" id="UP001596443">
    <property type="component" value="Unassembled WGS sequence"/>
</dbReference>
<evidence type="ECO:0000256" key="1">
    <source>
        <dbReference type="SAM" id="Phobius"/>
    </source>
</evidence>
<gene>
    <name evidence="2" type="ORF">ACFQFD_04940</name>
</gene>
<name>A0ABD5T7L3_9EURY</name>
<evidence type="ECO:0000313" key="3">
    <source>
        <dbReference type="Proteomes" id="UP001596443"/>
    </source>
</evidence>
<keyword evidence="1" id="KW-0812">Transmembrane</keyword>
<dbReference type="AlphaFoldDB" id="A0ABD5T7L3"/>
<keyword evidence="3" id="KW-1185">Reference proteome</keyword>